<proteinExistence type="predicted"/>
<organism evidence="2 3">
    <name type="scientific">Heterorhabditis bacteriophora</name>
    <name type="common">Entomopathogenic nematode worm</name>
    <dbReference type="NCBI Taxonomy" id="37862"/>
    <lineage>
        <taxon>Eukaryota</taxon>
        <taxon>Metazoa</taxon>
        <taxon>Ecdysozoa</taxon>
        <taxon>Nematoda</taxon>
        <taxon>Chromadorea</taxon>
        <taxon>Rhabditida</taxon>
        <taxon>Rhabditina</taxon>
        <taxon>Rhabditomorpha</taxon>
        <taxon>Strongyloidea</taxon>
        <taxon>Heterorhabditidae</taxon>
        <taxon>Heterorhabditis</taxon>
    </lineage>
</organism>
<name>A0A1I7W800_HETBA</name>
<evidence type="ECO:0000313" key="2">
    <source>
        <dbReference type="Proteomes" id="UP000095283"/>
    </source>
</evidence>
<reference evidence="3" key="1">
    <citation type="submission" date="2016-11" db="UniProtKB">
        <authorList>
            <consortium name="WormBaseParasite"/>
        </authorList>
    </citation>
    <scope>IDENTIFICATION</scope>
</reference>
<protein>
    <submittedName>
        <fullName evidence="3">Secreted protein</fullName>
    </submittedName>
</protein>
<sequence>MTLSWLSSITKGHLRSSSSSRLSSPLRNFRNQCRAVLSLTASPPNACFRYLCSILNLYNRIS</sequence>
<feature type="region of interest" description="Disordered" evidence="1">
    <location>
        <begin position="1"/>
        <end position="26"/>
    </location>
</feature>
<dbReference type="Proteomes" id="UP000095283">
    <property type="component" value="Unplaced"/>
</dbReference>
<evidence type="ECO:0000256" key="1">
    <source>
        <dbReference type="SAM" id="MobiDB-lite"/>
    </source>
</evidence>
<evidence type="ECO:0000313" key="3">
    <source>
        <dbReference type="WBParaSite" id="Hba_00768"/>
    </source>
</evidence>
<dbReference type="AlphaFoldDB" id="A0A1I7W800"/>
<dbReference type="WBParaSite" id="Hba_00768">
    <property type="protein sequence ID" value="Hba_00768"/>
    <property type="gene ID" value="Hba_00768"/>
</dbReference>
<feature type="compositionally biased region" description="Polar residues" evidence="1">
    <location>
        <begin position="1"/>
        <end position="10"/>
    </location>
</feature>
<accession>A0A1I7W800</accession>
<feature type="compositionally biased region" description="Low complexity" evidence="1">
    <location>
        <begin position="15"/>
        <end position="26"/>
    </location>
</feature>
<keyword evidence="2" id="KW-1185">Reference proteome</keyword>